<evidence type="ECO:0000313" key="2">
    <source>
        <dbReference type="EMBL" id="MDT8333386.1"/>
    </source>
</evidence>
<comment type="caution">
    <text evidence="2">The sequence shown here is derived from an EMBL/GenBank/DDBJ whole genome shotgun (WGS) entry which is preliminary data.</text>
</comment>
<sequence>MRQAGNLRTEPRNQSQVLRTLPRGTALSVFREALGGWYQVGADQPWGWVHSSLTDRPR</sequence>
<dbReference type="Proteomes" id="UP001258945">
    <property type="component" value="Unassembled WGS sequence"/>
</dbReference>
<dbReference type="EMBL" id="JAVVDO010000053">
    <property type="protein sequence ID" value="MDT8333386.1"/>
    <property type="molecule type" value="Genomic_DNA"/>
</dbReference>
<gene>
    <name evidence="2" type="ORF">RQ831_20245</name>
</gene>
<proteinExistence type="predicted"/>
<organism evidence="2 3">
    <name type="scientific">Roseomonas gilardii</name>
    <dbReference type="NCBI Taxonomy" id="257708"/>
    <lineage>
        <taxon>Bacteria</taxon>
        <taxon>Pseudomonadati</taxon>
        <taxon>Pseudomonadota</taxon>
        <taxon>Alphaproteobacteria</taxon>
        <taxon>Acetobacterales</taxon>
        <taxon>Roseomonadaceae</taxon>
        <taxon>Roseomonas</taxon>
    </lineage>
</organism>
<protein>
    <submittedName>
        <fullName evidence="2">SH3 domain-containing protein</fullName>
    </submittedName>
</protein>
<dbReference type="InterPro" id="IPR003646">
    <property type="entry name" value="SH3-like_bac-type"/>
</dbReference>
<evidence type="ECO:0000313" key="3">
    <source>
        <dbReference type="Proteomes" id="UP001258945"/>
    </source>
</evidence>
<evidence type="ECO:0000259" key="1">
    <source>
        <dbReference type="Pfam" id="PF08239"/>
    </source>
</evidence>
<keyword evidence="3" id="KW-1185">Reference proteome</keyword>
<dbReference type="Gene3D" id="2.30.30.40">
    <property type="entry name" value="SH3 Domains"/>
    <property type="match status" value="1"/>
</dbReference>
<reference evidence="2 3" key="1">
    <citation type="journal article" date="2019" name="Microb. Pathog.">
        <title>Comparison of VITEK 2, MALDI-TOF MS, 16S rRNA gene sequencing, and whole-genome sequencing for identification of Roseomonas mucosa.</title>
        <authorList>
            <person name="Rudolph W.W."/>
            <person name="Gunzer F."/>
            <person name="Trauth M."/>
            <person name="Bunk B."/>
            <person name="Bigge R."/>
            <person name="Schrottner P."/>
        </authorList>
    </citation>
    <scope>NUCLEOTIDE SEQUENCE [LARGE SCALE GENOMIC DNA]</scope>
    <source>
        <strain evidence="2 3">DSM 103800</strain>
    </source>
</reference>
<accession>A0ABU3MLP0</accession>
<name>A0ABU3MLP0_9PROT</name>
<dbReference type="RefSeq" id="WP_314284755.1">
    <property type="nucleotide sequence ID" value="NZ_JAVVDO010000053.1"/>
</dbReference>
<feature type="domain" description="SH3b" evidence="1">
    <location>
        <begin position="5"/>
        <end position="53"/>
    </location>
</feature>
<dbReference type="Pfam" id="PF08239">
    <property type="entry name" value="SH3_3"/>
    <property type="match status" value="1"/>
</dbReference>